<comment type="caution">
    <text evidence="3">The sequence shown here is derived from an EMBL/GenBank/DDBJ whole genome shotgun (WGS) entry which is preliminary data.</text>
</comment>
<keyword evidence="4" id="KW-1185">Reference proteome</keyword>
<dbReference type="SUPFAM" id="SSF46785">
    <property type="entry name" value="Winged helix' DNA-binding domain"/>
    <property type="match status" value="1"/>
</dbReference>
<dbReference type="InterPro" id="IPR036390">
    <property type="entry name" value="WH_DNA-bd_sf"/>
</dbReference>
<protein>
    <submittedName>
        <fullName evidence="3">LysR family transcriptional regulator</fullName>
    </submittedName>
</protein>
<dbReference type="Proteomes" id="UP001258945">
    <property type="component" value="Unassembled WGS sequence"/>
</dbReference>
<sequence length="136" mass="14256">MPGMARRRTATISGDPAGEQSGPGLSIRLDPAPGLRIGPGKVRLLEEIGHNGSISAAGRALGMSYRRAWELVEDLNRGLGRPVVETAAGGAGGGGARLTRLGERVIREYRSIEAEAQAAALPRLLALLRHEEDGEA</sequence>
<dbReference type="PANTHER" id="PTHR30432">
    <property type="entry name" value="TRANSCRIPTIONAL REGULATOR MODE"/>
    <property type="match status" value="1"/>
</dbReference>
<proteinExistence type="predicted"/>
<dbReference type="EMBL" id="JAVVDO010000017">
    <property type="protein sequence ID" value="MDT8331723.1"/>
    <property type="molecule type" value="Genomic_DNA"/>
</dbReference>
<organism evidence="3 4">
    <name type="scientific">Roseomonas gilardii</name>
    <dbReference type="NCBI Taxonomy" id="257708"/>
    <lineage>
        <taxon>Bacteria</taxon>
        <taxon>Pseudomonadati</taxon>
        <taxon>Pseudomonadota</taxon>
        <taxon>Alphaproteobacteria</taxon>
        <taxon>Acetobacterales</taxon>
        <taxon>Roseomonadaceae</taxon>
        <taxon>Roseomonas</taxon>
    </lineage>
</organism>
<gene>
    <name evidence="3" type="ORF">RQ831_11710</name>
</gene>
<dbReference type="InterPro" id="IPR051815">
    <property type="entry name" value="Molybdate_resp_trans_reg"/>
</dbReference>
<evidence type="ECO:0000313" key="3">
    <source>
        <dbReference type="EMBL" id="MDT8331723.1"/>
    </source>
</evidence>
<evidence type="ECO:0000313" key="4">
    <source>
        <dbReference type="Proteomes" id="UP001258945"/>
    </source>
</evidence>
<feature type="domain" description="HTH lysR-type" evidence="2">
    <location>
        <begin position="42"/>
        <end position="103"/>
    </location>
</feature>
<evidence type="ECO:0000259" key="2">
    <source>
        <dbReference type="Pfam" id="PF00126"/>
    </source>
</evidence>
<dbReference type="PANTHER" id="PTHR30432:SF1">
    <property type="entry name" value="DNA-BINDING TRANSCRIPTIONAL DUAL REGULATOR MODE"/>
    <property type="match status" value="1"/>
</dbReference>
<dbReference type="InterPro" id="IPR036388">
    <property type="entry name" value="WH-like_DNA-bd_sf"/>
</dbReference>
<reference evidence="3 4" key="1">
    <citation type="journal article" date="2019" name="Microb. Pathog.">
        <title>Comparison of VITEK 2, MALDI-TOF MS, 16S rRNA gene sequencing, and whole-genome sequencing for identification of Roseomonas mucosa.</title>
        <authorList>
            <person name="Rudolph W.W."/>
            <person name="Gunzer F."/>
            <person name="Trauth M."/>
            <person name="Bunk B."/>
            <person name="Bigge R."/>
            <person name="Schrottner P."/>
        </authorList>
    </citation>
    <scope>NUCLEOTIDE SEQUENCE [LARGE SCALE GENOMIC DNA]</scope>
    <source>
        <strain evidence="3 4">DSM 103800</strain>
    </source>
</reference>
<name>A0ABU3MFH4_9PROT</name>
<feature type="region of interest" description="Disordered" evidence="1">
    <location>
        <begin position="1"/>
        <end position="32"/>
    </location>
</feature>
<dbReference type="InterPro" id="IPR000847">
    <property type="entry name" value="LysR_HTH_N"/>
</dbReference>
<dbReference type="Pfam" id="PF00126">
    <property type="entry name" value="HTH_1"/>
    <property type="match status" value="1"/>
</dbReference>
<evidence type="ECO:0000256" key="1">
    <source>
        <dbReference type="SAM" id="MobiDB-lite"/>
    </source>
</evidence>
<accession>A0ABU3MFH4</accession>
<dbReference type="Gene3D" id="1.10.10.10">
    <property type="entry name" value="Winged helix-like DNA-binding domain superfamily/Winged helix DNA-binding domain"/>
    <property type="match status" value="1"/>
</dbReference>